<dbReference type="Proteomes" id="UP000264800">
    <property type="component" value="Unplaced"/>
</dbReference>
<feature type="region of interest" description="Disordered" evidence="1">
    <location>
        <begin position="563"/>
        <end position="617"/>
    </location>
</feature>
<feature type="compositionally biased region" description="Basic and acidic residues" evidence="1">
    <location>
        <begin position="200"/>
        <end position="210"/>
    </location>
</feature>
<feature type="compositionally biased region" description="Polar residues" evidence="1">
    <location>
        <begin position="1"/>
        <end position="10"/>
    </location>
</feature>
<accession>A0A3Q3B7U7</accession>
<dbReference type="OMA" id="MESDSCD"/>
<dbReference type="Ensembl" id="ENSKMAT00000025710.1">
    <property type="protein sequence ID" value="ENSKMAP00000025390.1"/>
    <property type="gene ID" value="ENSKMAG00000018814.1"/>
</dbReference>
<evidence type="ECO:0008006" key="4">
    <source>
        <dbReference type="Google" id="ProtNLM"/>
    </source>
</evidence>
<feature type="compositionally biased region" description="Polar residues" evidence="1">
    <location>
        <begin position="212"/>
        <end position="231"/>
    </location>
</feature>
<name>A0A3Q3B7U7_KRYMA</name>
<feature type="compositionally biased region" description="Polar residues" evidence="1">
    <location>
        <begin position="726"/>
        <end position="745"/>
    </location>
</feature>
<evidence type="ECO:0000313" key="3">
    <source>
        <dbReference type="Proteomes" id="UP000264800"/>
    </source>
</evidence>
<feature type="region of interest" description="Disordered" evidence="1">
    <location>
        <begin position="651"/>
        <end position="684"/>
    </location>
</feature>
<organism evidence="2 3">
    <name type="scientific">Kryptolebias marmoratus</name>
    <name type="common">Mangrove killifish</name>
    <name type="synonym">Rivulus marmoratus</name>
    <dbReference type="NCBI Taxonomy" id="37003"/>
    <lineage>
        <taxon>Eukaryota</taxon>
        <taxon>Metazoa</taxon>
        <taxon>Chordata</taxon>
        <taxon>Craniata</taxon>
        <taxon>Vertebrata</taxon>
        <taxon>Euteleostomi</taxon>
        <taxon>Actinopterygii</taxon>
        <taxon>Neopterygii</taxon>
        <taxon>Teleostei</taxon>
        <taxon>Neoteleostei</taxon>
        <taxon>Acanthomorphata</taxon>
        <taxon>Ovalentaria</taxon>
        <taxon>Atherinomorphae</taxon>
        <taxon>Cyprinodontiformes</taxon>
        <taxon>Rivulidae</taxon>
        <taxon>Kryptolebias</taxon>
    </lineage>
</organism>
<feature type="region of interest" description="Disordered" evidence="1">
    <location>
        <begin position="161"/>
        <end position="327"/>
    </location>
</feature>
<feature type="compositionally biased region" description="Basic and acidic residues" evidence="1">
    <location>
        <begin position="33"/>
        <end position="44"/>
    </location>
</feature>
<evidence type="ECO:0000313" key="2">
    <source>
        <dbReference type="Ensembl" id="ENSKMAP00000025390.1"/>
    </source>
</evidence>
<feature type="compositionally biased region" description="Basic and acidic residues" evidence="1">
    <location>
        <begin position="660"/>
        <end position="672"/>
    </location>
</feature>
<feature type="compositionally biased region" description="Acidic residues" evidence="1">
    <location>
        <begin position="236"/>
        <end position="249"/>
    </location>
</feature>
<dbReference type="AlphaFoldDB" id="A0A3Q3B7U7"/>
<feature type="region of interest" description="Disordered" evidence="1">
    <location>
        <begin position="723"/>
        <end position="753"/>
    </location>
</feature>
<feature type="region of interest" description="Disordered" evidence="1">
    <location>
        <begin position="106"/>
        <end position="126"/>
    </location>
</feature>
<feature type="region of interest" description="Disordered" evidence="1">
    <location>
        <begin position="343"/>
        <end position="367"/>
    </location>
</feature>
<dbReference type="PANTHER" id="PTHR18839:SF0">
    <property type="entry name" value="MITOTIC INTERACTOR AND SUBSTRATE OF PLK1 ISOFORM X1-RELATED"/>
    <property type="match status" value="1"/>
</dbReference>
<feature type="region of interest" description="Disordered" evidence="1">
    <location>
        <begin position="389"/>
        <end position="443"/>
    </location>
</feature>
<proteinExistence type="predicted"/>
<evidence type="ECO:0000256" key="1">
    <source>
        <dbReference type="SAM" id="MobiDB-lite"/>
    </source>
</evidence>
<reference evidence="2" key="1">
    <citation type="submission" date="2025-08" db="UniProtKB">
        <authorList>
            <consortium name="Ensembl"/>
        </authorList>
    </citation>
    <scope>IDENTIFICATION</scope>
</reference>
<feature type="compositionally biased region" description="Acidic residues" evidence="1">
    <location>
        <begin position="567"/>
        <end position="576"/>
    </location>
</feature>
<protein>
    <recommendedName>
        <fullName evidence="4">A-kinase anchor protein 2 C-terminal domain-containing protein</fullName>
    </recommendedName>
</protein>
<sequence length="753" mass="83230">MATNPTSWQEQGPVCTPGELRGEEGTTMSHSSPARDKEAPRATPEEDVDVLEPGAELNAPQENQTIRVIETVDVTQMENEKSADISQGTPIEALEQIPKKLCEALSTEEEPEVDLGEEDFLPPPLRVLSGENCEKEEGFSSLEGEVSEWLGDAEVISDPTEDLAAFESQNSQEWPKTPQGSEPVYQLVDKIEINSPAEQNVDRSEAEHYTSEPVQHSFSDITSDDANTVNSPPYADESEEEEGASDDETSSLQQRNTLDLSCKACQPSCSATTETEHEEELLPQRQHELNRKGEIQEAAQQVFDQGSPPLSAVAMEPSNRGGEASRGCGFIAAVTERLSWVGERTERENKQTGEKEGQKESILEKIRPAEWSRSEGLLGCRQTIQTQETKTGKYSCSIAPKESTRMKNNMYDDSQRDNGVSPYRSMEGTAVSPGSPAPETPIEREMRRAIEREQSLRRSRGLPNPCTSPEYVEIPLRRGLLSQPITAKWSQNKDREFAGKKMQQEIHEEARREQDLVKSGKVPGFYDKGTVLQIKESKQLFEAFQAPRDSTFLVTAKVKTPSLSSESTEDLSLESQEDVKSRVSTLNNSHPERKPFLLNSTRNTNPAKDDSTLRGPGLSEGTSCQIIILENGTSVPAQKQNYVKAEAKAVNSGNPYKSPGEARWHDGLRETEQGQDEDVASKENPFFKLRSSTNLVKVKQDILESKEREMELRKMRVSLYGGMNGAVSSSRTEQTPPDVPGSSSKMGRGSSAG</sequence>
<keyword evidence="3" id="KW-1185">Reference proteome</keyword>
<reference evidence="2" key="2">
    <citation type="submission" date="2025-09" db="UniProtKB">
        <authorList>
            <consortium name="Ensembl"/>
        </authorList>
    </citation>
    <scope>IDENTIFICATION</scope>
</reference>
<feature type="region of interest" description="Disordered" evidence="1">
    <location>
        <begin position="1"/>
        <end position="47"/>
    </location>
</feature>
<feature type="compositionally biased region" description="Polar residues" evidence="1">
    <location>
        <begin position="167"/>
        <end position="180"/>
    </location>
</feature>
<feature type="compositionally biased region" description="Acidic residues" evidence="1">
    <location>
        <begin position="106"/>
        <end position="120"/>
    </location>
</feature>
<dbReference type="PANTHER" id="PTHR18839">
    <property type="entry name" value="MITOTIC INTERACTOR AND SUBSTRATE OF PLK1 MISP FAMILY MEMBER"/>
    <property type="match status" value="1"/>
</dbReference>
<dbReference type="GeneTree" id="ENSGT00940000170963"/>
<feature type="compositionally biased region" description="Basic and acidic residues" evidence="1">
    <location>
        <begin position="280"/>
        <end position="295"/>
    </location>
</feature>
<dbReference type="InterPro" id="IPR042779">
    <property type="entry name" value="MISP/MISP3-like"/>
</dbReference>